<dbReference type="InParanoid" id="A0A3N4KGZ6"/>
<dbReference type="GO" id="GO:0001716">
    <property type="term" value="F:L-amino-acid oxidase activity"/>
    <property type="evidence" value="ECO:0007669"/>
    <property type="project" value="TreeGrafter"/>
</dbReference>
<dbReference type="EMBL" id="ML119148">
    <property type="protein sequence ID" value="RPB09826.1"/>
    <property type="molecule type" value="Genomic_DNA"/>
</dbReference>
<dbReference type="OrthoDB" id="7777654at2759"/>
<evidence type="ECO:0000313" key="4">
    <source>
        <dbReference type="Proteomes" id="UP000277580"/>
    </source>
</evidence>
<proteinExistence type="predicted"/>
<dbReference type="PANTHER" id="PTHR10742">
    <property type="entry name" value="FLAVIN MONOAMINE OXIDASE"/>
    <property type="match status" value="1"/>
</dbReference>
<organism evidence="3 4">
    <name type="scientific">Morchella conica CCBAS932</name>
    <dbReference type="NCBI Taxonomy" id="1392247"/>
    <lineage>
        <taxon>Eukaryota</taxon>
        <taxon>Fungi</taxon>
        <taxon>Dikarya</taxon>
        <taxon>Ascomycota</taxon>
        <taxon>Pezizomycotina</taxon>
        <taxon>Pezizomycetes</taxon>
        <taxon>Pezizales</taxon>
        <taxon>Morchellaceae</taxon>
        <taxon>Morchella</taxon>
    </lineage>
</organism>
<keyword evidence="4" id="KW-1185">Reference proteome</keyword>
<sequence length="581" mass="64684">MPILGDGRDDTLSDIHHLPHDKTPRSLTPTDPKSLKFCIVGAGVAGLFLAQCLTELGIQYDLIEASGRAGGRMYTKTFSDAPHDYYDIGAMRYPKIPLMDRTFRLFEELEVPLIPYYLSGTGNPAMYNDILGPGSDEDFDHYKISSESGGVVMDQAVRDGVTEVMRQALEPYKGPMKVDFEAGFKKLKEEADKYSTREYLRTVFEYAGQTGLDFHTIQWLETGQTSSGLFDQAFSETVIDSLDFEFDDDVDWFCIEGGTKKVTEALLKKIQTQPEMYTSVTRIALERDCFGNNDENKMLVDMVSPLGKTETREYDTVFNTTTLACAARIDLTGAELHPAQKDAIRALHYDASCKVGIRFKTAWWITRCGITQGGAASSDLPLRTCVYPSYNLEDDHSAPTVLLASYTWAQDAQRIASLISQDSPTGEGTLINLILRDLARLHAASGITYEFLCEQYQTHHAFDWYHDPYTSGAFALFGPGQFESLYPFLTRPTADSRLHFVGEASSGHHAWIVGSLDSAQRALEYAMVKFGLREIAEKIEAKWGPVGEVELSADGTAHLQVGLGYLRPEEVVKLSVQDIRA</sequence>
<evidence type="ECO:0000259" key="2">
    <source>
        <dbReference type="Pfam" id="PF01593"/>
    </source>
</evidence>
<dbReference type="STRING" id="1392247.A0A3N4KGZ6"/>
<dbReference type="InterPro" id="IPR036188">
    <property type="entry name" value="FAD/NAD-bd_sf"/>
</dbReference>
<dbReference type="Gene3D" id="1.10.10.1620">
    <property type="match status" value="1"/>
</dbReference>
<evidence type="ECO:0000313" key="3">
    <source>
        <dbReference type="EMBL" id="RPB09826.1"/>
    </source>
</evidence>
<reference evidence="3 4" key="1">
    <citation type="journal article" date="2018" name="Nat. Ecol. Evol.">
        <title>Pezizomycetes genomes reveal the molecular basis of ectomycorrhizal truffle lifestyle.</title>
        <authorList>
            <person name="Murat C."/>
            <person name="Payen T."/>
            <person name="Noel B."/>
            <person name="Kuo A."/>
            <person name="Morin E."/>
            <person name="Chen J."/>
            <person name="Kohler A."/>
            <person name="Krizsan K."/>
            <person name="Balestrini R."/>
            <person name="Da Silva C."/>
            <person name="Montanini B."/>
            <person name="Hainaut M."/>
            <person name="Levati E."/>
            <person name="Barry K.W."/>
            <person name="Belfiori B."/>
            <person name="Cichocki N."/>
            <person name="Clum A."/>
            <person name="Dockter R.B."/>
            <person name="Fauchery L."/>
            <person name="Guy J."/>
            <person name="Iotti M."/>
            <person name="Le Tacon F."/>
            <person name="Lindquist E.A."/>
            <person name="Lipzen A."/>
            <person name="Malagnac F."/>
            <person name="Mello A."/>
            <person name="Molinier V."/>
            <person name="Miyauchi S."/>
            <person name="Poulain J."/>
            <person name="Riccioni C."/>
            <person name="Rubini A."/>
            <person name="Sitrit Y."/>
            <person name="Splivallo R."/>
            <person name="Traeger S."/>
            <person name="Wang M."/>
            <person name="Zifcakova L."/>
            <person name="Wipf D."/>
            <person name="Zambonelli A."/>
            <person name="Paolocci F."/>
            <person name="Nowrousian M."/>
            <person name="Ottonello S."/>
            <person name="Baldrian P."/>
            <person name="Spatafora J.W."/>
            <person name="Henrissat B."/>
            <person name="Nagy L.G."/>
            <person name="Aury J.M."/>
            <person name="Wincker P."/>
            <person name="Grigoriev I.V."/>
            <person name="Bonfante P."/>
            <person name="Martin F.M."/>
        </authorList>
    </citation>
    <scope>NUCLEOTIDE SEQUENCE [LARGE SCALE GENOMIC DNA]</scope>
    <source>
        <strain evidence="3 4">CCBAS932</strain>
    </source>
</reference>
<feature type="region of interest" description="Disordered" evidence="1">
    <location>
        <begin position="1"/>
        <end position="27"/>
    </location>
</feature>
<dbReference type="AlphaFoldDB" id="A0A3N4KGZ6"/>
<dbReference type="Pfam" id="PF01593">
    <property type="entry name" value="Amino_oxidase"/>
    <property type="match status" value="1"/>
</dbReference>
<dbReference type="SUPFAM" id="SSF51905">
    <property type="entry name" value="FAD/NAD(P)-binding domain"/>
    <property type="match status" value="1"/>
</dbReference>
<dbReference type="InterPro" id="IPR002937">
    <property type="entry name" value="Amino_oxidase"/>
</dbReference>
<dbReference type="InterPro" id="IPR050281">
    <property type="entry name" value="Flavin_monoamine_oxidase"/>
</dbReference>
<gene>
    <name evidence="3" type="ORF">P167DRAFT_554733</name>
</gene>
<feature type="compositionally biased region" description="Basic and acidic residues" evidence="1">
    <location>
        <begin position="1"/>
        <end position="24"/>
    </location>
</feature>
<dbReference type="Gene3D" id="3.50.50.60">
    <property type="entry name" value="FAD/NAD(P)-binding domain"/>
    <property type="match status" value="1"/>
</dbReference>
<name>A0A3N4KGZ6_9PEZI</name>
<dbReference type="PANTHER" id="PTHR10742:SF342">
    <property type="entry name" value="AMINE OXIDASE"/>
    <property type="match status" value="1"/>
</dbReference>
<accession>A0A3N4KGZ6</accession>
<dbReference type="Gene3D" id="3.90.660.10">
    <property type="match status" value="1"/>
</dbReference>
<feature type="domain" description="Amine oxidase" evidence="2">
    <location>
        <begin position="44"/>
        <end position="522"/>
    </location>
</feature>
<dbReference type="SUPFAM" id="SSF54373">
    <property type="entry name" value="FAD-linked reductases, C-terminal domain"/>
    <property type="match status" value="1"/>
</dbReference>
<evidence type="ECO:0000256" key="1">
    <source>
        <dbReference type="SAM" id="MobiDB-lite"/>
    </source>
</evidence>
<dbReference type="Proteomes" id="UP000277580">
    <property type="component" value="Unassembled WGS sequence"/>
</dbReference>
<protein>
    <submittedName>
        <fullName evidence="3">Amine oxidase</fullName>
    </submittedName>
</protein>
<dbReference type="GO" id="GO:0009063">
    <property type="term" value="P:amino acid catabolic process"/>
    <property type="evidence" value="ECO:0007669"/>
    <property type="project" value="TreeGrafter"/>
</dbReference>